<dbReference type="EMBL" id="CBSW010000167">
    <property type="protein sequence ID" value="CDG97187.1"/>
    <property type="molecule type" value="Genomic_DNA"/>
</dbReference>
<evidence type="ECO:0000313" key="2">
    <source>
        <dbReference type="EMBL" id="CDG97187.1"/>
    </source>
</evidence>
<feature type="domain" description="Minor tail T" evidence="1">
    <location>
        <begin position="20"/>
        <end position="84"/>
    </location>
</feature>
<accession>A0A077NFK8</accession>
<organism evidence="2">
    <name type="scientific">Xenorhabdus bovienii str. puntauvense</name>
    <dbReference type="NCBI Taxonomy" id="1398201"/>
    <lineage>
        <taxon>Bacteria</taxon>
        <taxon>Pseudomonadati</taxon>
        <taxon>Pseudomonadota</taxon>
        <taxon>Gammaproteobacteria</taxon>
        <taxon>Enterobacterales</taxon>
        <taxon>Morganellaceae</taxon>
        <taxon>Xenorhabdus</taxon>
    </lineage>
</organism>
<reference evidence="2" key="1">
    <citation type="submission" date="2013-07" db="EMBL/GenBank/DDBJ databases">
        <title>Sub-species coevolution in mutualistic symbiosis.</title>
        <authorList>
            <person name="Murfin K."/>
            <person name="Klassen J."/>
            <person name="Lee M."/>
            <person name="Forst S."/>
            <person name="Stock P."/>
            <person name="Goodrich-Blair H."/>
        </authorList>
    </citation>
    <scope>NUCLEOTIDE SEQUENCE [LARGE SCALE GENOMIC DNA]</scope>
    <source>
        <strain evidence="2">Puntauvense</strain>
    </source>
</reference>
<gene>
    <name evidence="2" type="ORF">XBP1_2490010</name>
</gene>
<proteinExistence type="predicted"/>
<sequence>MMTLALRLGKTLHELQRDMSASELLCWMAYDRRSPLSDRRGDIQAAQIASAVYQSQGGKVKLEDTLLQWGADPPQDDQAFSGLEGFLSNLS</sequence>
<evidence type="ECO:0000259" key="1">
    <source>
        <dbReference type="Pfam" id="PF06223"/>
    </source>
</evidence>
<dbReference type="Proteomes" id="UP000028511">
    <property type="component" value="Unassembled WGS sequence"/>
</dbReference>
<name>A0A077NFK8_XENBV</name>
<dbReference type="AlphaFoldDB" id="A0A077NFK8"/>
<comment type="caution">
    <text evidence="2">The sequence shown here is derived from an EMBL/GenBank/DDBJ whole genome shotgun (WGS) entry which is preliminary data.</text>
</comment>
<dbReference type="HOGENOM" id="CLU_172885_0_0_6"/>
<protein>
    <submittedName>
        <fullName evidence="2">Gp14</fullName>
    </submittedName>
</protein>
<dbReference type="InterPro" id="IPR009350">
    <property type="entry name" value="Phage_tail_T"/>
</dbReference>
<dbReference type="Pfam" id="PF06223">
    <property type="entry name" value="Phage_tail_T"/>
    <property type="match status" value="1"/>
</dbReference>